<dbReference type="InParanoid" id="C1P663"/>
<feature type="transmembrane region" description="Helical" evidence="1">
    <location>
        <begin position="6"/>
        <end position="35"/>
    </location>
</feature>
<sequence>MINGNLVVAWIANVIFLIANMEFAFLSVFVLIDLIKVVRKILKLKKIKKCSAVNNVQ</sequence>
<evidence type="ECO:0000256" key="1">
    <source>
        <dbReference type="SAM" id="Phobius"/>
    </source>
</evidence>
<keyword evidence="3" id="KW-1185">Reference proteome</keyword>
<gene>
    <name evidence="2" type="ORF">CELE_Y26G10.5</name>
    <name evidence="2 4" type="ORF">Y26G10.5</name>
</gene>
<proteinExistence type="predicted"/>
<reference evidence="2 3" key="1">
    <citation type="journal article" date="1998" name="Science">
        <title>Genome sequence of the nematode C. elegans: a platform for investigating biology.</title>
        <authorList>
            <consortium name="The C. elegans sequencing consortium"/>
            <person name="Sulson J.E."/>
            <person name="Waterston R."/>
        </authorList>
    </citation>
    <scope>NUCLEOTIDE SEQUENCE [LARGE SCALE GENOMIC DNA]</scope>
    <source>
        <strain evidence="2 3">Bristol N2</strain>
    </source>
</reference>
<dbReference type="KEGG" id="cel:CELE_Y26G10.5"/>
<dbReference type="Bgee" id="WBGene00189930">
    <property type="expression patterns" value="Expressed in pharyngeal muscle cell (C elegans) and 1 other cell type or tissue"/>
</dbReference>
<dbReference type="AGR" id="WB:WBGene00189930"/>
<keyword evidence="1" id="KW-0472">Membrane</keyword>
<organism evidence="2 3">
    <name type="scientific">Caenorhabditis elegans</name>
    <dbReference type="NCBI Taxonomy" id="6239"/>
    <lineage>
        <taxon>Eukaryota</taxon>
        <taxon>Metazoa</taxon>
        <taxon>Ecdysozoa</taxon>
        <taxon>Nematoda</taxon>
        <taxon>Chromadorea</taxon>
        <taxon>Rhabditida</taxon>
        <taxon>Rhabditina</taxon>
        <taxon>Rhabditomorpha</taxon>
        <taxon>Rhabditoidea</taxon>
        <taxon>Rhabditidae</taxon>
        <taxon>Peloderinae</taxon>
        <taxon>Caenorhabditis</taxon>
    </lineage>
</organism>
<evidence type="ECO:0000313" key="3">
    <source>
        <dbReference type="Proteomes" id="UP000001940"/>
    </source>
</evidence>
<name>C1P663_CAEEL</name>
<dbReference type="WormBase" id="Y26G10.5">
    <property type="protein sequence ID" value="CE43628"/>
    <property type="gene ID" value="WBGene00189930"/>
</dbReference>
<keyword evidence="1" id="KW-0812">Transmembrane</keyword>
<accession>C1P663</accession>
<dbReference type="GeneID" id="13217967"/>
<dbReference type="Proteomes" id="UP000001940">
    <property type="component" value="Chromosome V"/>
</dbReference>
<dbReference type="RefSeq" id="NP_001256756.1">
    <property type="nucleotide sequence ID" value="NM_001269827.1"/>
</dbReference>
<dbReference type="AlphaFoldDB" id="C1P663"/>
<keyword evidence="1" id="KW-1133">Transmembrane helix</keyword>
<dbReference type="CTD" id="13217967"/>
<dbReference type="SMR" id="C1P663"/>
<dbReference type="EMBL" id="BX284605">
    <property type="protein sequence ID" value="CAX65082.1"/>
    <property type="molecule type" value="Genomic_DNA"/>
</dbReference>
<evidence type="ECO:0000313" key="4">
    <source>
        <dbReference type="WormBase" id="Y26G10.5"/>
    </source>
</evidence>
<protein>
    <submittedName>
        <fullName evidence="2">7TM_GPCR_Srx domain-containing protein</fullName>
    </submittedName>
</protein>
<dbReference type="HOGENOM" id="CLU_2998433_0_0_1"/>
<dbReference type="PaxDb" id="6239-Y26G10.5"/>
<evidence type="ECO:0000313" key="2">
    <source>
        <dbReference type="EMBL" id="CAX65082.1"/>
    </source>
</evidence>